<keyword evidence="2" id="KW-0998">Cell outer membrane</keyword>
<evidence type="ECO:0000313" key="4">
    <source>
        <dbReference type="EMBL" id="MTW22223.1"/>
    </source>
</evidence>
<gene>
    <name evidence="4" type="ORF">GJ668_14155</name>
</gene>
<proteinExistence type="inferred from homology"/>
<comment type="function">
    <text evidence="2">Involved in the storage or transport of lipids necessary for membrane maintenance under stressful conditions. Displays a binding preference for lysophospholipids.</text>
</comment>
<dbReference type="PROSITE" id="PS00213">
    <property type="entry name" value="LIPOCALIN"/>
    <property type="match status" value="1"/>
</dbReference>
<dbReference type="GO" id="GO:0009279">
    <property type="term" value="C:cell outer membrane"/>
    <property type="evidence" value="ECO:0007669"/>
    <property type="project" value="UniProtKB-SubCell"/>
</dbReference>
<comment type="subunit">
    <text evidence="2">Homodimer.</text>
</comment>
<protein>
    <recommendedName>
        <fullName evidence="2">Outer membrane lipoprotein Blc</fullName>
    </recommendedName>
</protein>
<dbReference type="PANTHER" id="PTHR10612:SF34">
    <property type="entry name" value="APOLIPOPROTEIN D"/>
    <property type="match status" value="1"/>
</dbReference>
<dbReference type="PANTHER" id="PTHR10612">
    <property type="entry name" value="APOLIPOPROTEIN D"/>
    <property type="match status" value="1"/>
</dbReference>
<dbReference type="SUPFAM" id="SSF50814">
    <property type="entry name" value="Lipocalins"/>
    <property type="match status" value="1"/>
</dbReference>
<dbReference type="InterPro" id="IPR002446">
    <property type="entry name" value="Lipocalin_bac"/>
</dbReference>
<dbReference type="PIRSF" id="PIRSF036893">
    <property type="entry name" value="Lipocalin_ApoD"/>
    <property type="match status" value="1"/>
</dbReference>
<keyword evidence="5" id="KW-1185">Reference proteome</keyword>
<comment type="similarity">
    <text evidence="1 2">Belongs to the calycin superfamily. Lipocalin family.</text>
</comment>
<dbReference type="RefSeq" id="WP_155450790.1">
    <property type="nucleotide sequence ID" value="NZ_WNKT01000034.1"/>
</dbReference>
<dbReference type="OrthoDB" id="9793905at2"/>
<accession>A0A6N8EDA3</accession>
<dbReference type="AlphaFoldDB" id="A0A6N8EDA3"/>
<dbReference type="InterPro" id="IPR022271">
    <property type="entry name" value="Lipocalin_ApoD"/>
</dbReference>
<evidence type="ECO:0000259" key="3">
    <source>
        <dbReference type="Pfam" id="PF08212"/>
    </source>
</evidence>
<reference evidence="4 5" key="1">
    <citation type="submission" date="2019-11" db="EMBL/GenBank/DDBJ databases">
        <title>Whole-genome sequence of the anaerobic purple sulfur bacterium Allochromatium palmeri DSM 15591.</title>
        <authorList>
            <person name="Kyndt J.A."/>
            <person name="Meyer T.E."/>
        </authorList>
    </citation>
    <scope>NUCLEOTIDE SEQUENCE [LARGE SCALE GENOMIC DNA]</scope>
    <source>
        <strain evidence="4 5">DSM 15591</strain>
    </source>
</reference>
<dbReference type="Pfam" id="PF08212">
    <property type="entry name" value="Lipocalin_2"/>
    <property type="match status" value="1"/>
</dbReference>
<evidence type="ECO:0000313" key="5">
    <source>
        <dbReference type="Proteomes" id="UP000434044"/>
    </source>
</evidence>
<organism evidence="4 5">
    <name type="scientific">Allochromatium palmeri</name>
    <dbReference type="NCBI Taxonomy" id="231048"/>
    <lineage>
        <taxon>Bacteria</taxon>
        <taxon>Pseudomonadati</taxon>
        <taxon>Pseudomonadota</taxon>
        <taxon>Gammaproteobacteria</taxon>
        <taxon>Chromatiales</taxon>
        <taxon>Chromatiaceae</taxon>
        <taxon>Allochromatium</taxon>
    </lineage>
</organism>
<dbReference type="InterPro" id="IPR012674">
    <property type="entry name" value="Calycin"/>
</dbReference>
<comment type="caution">
    <text evidence="4">The sequence shown here is derived from an EMBL/GenBank/DDBJ whole genome shotgun (WGS) entry which is preliminary data.</text>
</comment>
<keyword evidence="2" id="KW-0446">Lipid-binding</keyword>
<dbReference type="InterPro" id="IPR047202">
    <property type="entry name" value="Lipocalin_Blc-like_dom"/>
</dbReference>
<comment type="subcellular location">
    <subcellularLocation>
        <location evidence="2">Cell outer membrane</location>
    </subcellularLocation>
</comment>
<dbReference type="GO" id="GO:0006950">
    <property type="term" value="P:response to stress"/>
    <property type="evidence" value="ECO:0007669"/>
    <property type="project" value="UniProtKB-ARBA"/>
</dbReference>
<dbReference type="Gene3D" id="2.40.128.20">
    <property type="match status" value="1"/>
</dbReference>
<evidence type="ECO:0000256" key="1">
    <source>
        <dbReference type="ARBA" id="ARBA00006889"/>
    </source>
</evidence>
<dbReference type="Proteomes" id="UP000434044">
    <property type="component" value="Unassembled WGS sequence"/>
</dbReference>
<feature type="domain" description="Lipocalin/cytosolic fatty-acid binding" evidence="3">
    <location>
        <begin position="30"/>
        <end position="174"/>
    </location>
</feature>
<dbReference type="InterPro" id="IPR000566">
    <property type="entry name" value="Lipocln_cytosolic_FA-bd_dom"/>
</dbReference>
<dbReference type="EMBL" id="WNKT01000034">
    <property type="protein sequence ID" value="MTW22223.1"/>
    <property type="molecule type" value="Genomic_DNA"/>
</dbReference>
<keyword evidence="2" id="KW-0449">Lipoprotein</keyword>
<keyword evidence="2" id="KW-0472">Membrane</keyword>
<evidence type="ECO:0000256" key="2">
    <source>
        <dbReference type="PIRNR" id="PIRNR036893"/>
    </source>
</evidence>
<dbReference type="GO" id="GO:0008289">
    <property type="term" value="F:lipid binding"/>
    <property type="evidence" value="ECO:0007669"/>
    <property type="project" value="UniProtKB-UniRule"/>
</dbReference>
<dbReference type="InterPro" id="IPR022272">
    <property type="entry name" value="Lipocalin_CS"/>
</dbReference>
<name>A0A6N8EDA3_9GAMM</name>
<dbReference type="PRINTS" id="PR01171">
    <property type="entry name" value="BCTLIPOCALIN"/>
</dbReference>
<dbReference type="CDD" id="cd19438">
    <property type="entry name" value="lipocalin_Blc-like"/>
    <property type="match status" value="1"/>
</dbReference>
<sequence>MIKDIVRALRNVFQGGSVAARQPPATVEQVDLDRLLGTWFEVARLPNLEADGFGQFCVDVTATYTKRPDGRIGVRTVSYNAKAGLRRTEVNGRVRPANPGGSKLVLTFYRLIRGALWVIGLDPEYRWVLMGTPSRRRLWLIARTPRLDPAEYDRALAIAAARGYDAARVRPTPQRAAR</sequence>